<dbReference type="PANTHER" id="PTHR12227:SF0">
    <property type="entry name" value="GLYCERATE KINASE"/>
    <property type="match status" value="1"/>
</dbReference>
<keyword evidence="7 11" id="KW-0418">Kinase</keyword>
<dbReference type="Gene3D" id="3.40.1480.10">
    <property type="entry name" value="MOFRL domain"/>
    <property type="match status" value="1"/>
</dbReference>
<feature type="domain" description="MOFRL" evidence="9">
    <location>
        <begin position="402"/>
        <end position="514"/>
    </location>
</feature>
<gene>
    <name evidence="11" type="primary">Glyctk</name>
    <name evidence="11" type="ORF">FOF47_R12186</name>
</gene>
<evidence type="ECO:0000256" key="7">
    <source>
        <dbReference type="ARBA" id="ARBA00022777"/>
    </source>
</evidence>
<dbReference type="PANTHER" id="PTHR12227">
    <property type="entry name" value="GLYCERATE KINASE"/>
    <property type="match status" value="1"/>
</dbReference>
<keyword evidence="8" id="KW-0067">ATP-binding</keyword>
<dbReference type="InterPro" id="IPR038614">
    <property type="entry name" value="GK_N_sf"/>
</dbReference>
<reference evidence="11 12" key="1">
    <citation type="submission" date="2019-11" db="EMBL/GenBank/DDBJ databases">
        <authorList>
            <person name="Yang C."/>
            <person name="Li F."/>
        </authorList>
    </citation>
    <scope>NUCLEOTIDE SEQUENCE [LARGE SCALE GENOMIC DNA]</scope>
    <source>
        <strain evidence="11">KB4526</strain>
        <tissue evidence="11">Muscle</tissue>
    </source>
</reference>
<dbReference type="Gene3D" id="3.40.50.10180">
    <property type="entry name" value="Glycerate kinase, MOFRL-like N-terminal domain"/>
    <property type="match status" value="1"/>
</dbReference>
<dbReference type="FunFam" id="3.40.50.10180:FF:000001">
    <property type="entry name" value="Glycerate kinase"/>
    <property type="match status" value="1"/>
</dbReference>
<dbReference type="GO" id="GO:0005524">
    <property type="term" value="F:ATP binding"/>
    <property type="evidence" value="ECO:0007669"/>
    <property type="project" value="UniProtKB-KW"/>
</dbReference>
<dbReference type="AlphaFoldDB" id="A0A6G1AZ31"/>
<evidence type="ECO:0000256" key="3">
    <source>
        <dbReference type="ARBA" id="ARBA00012101"/>
    </source>
</evidence>
<evidence type="ECO:0000256" key="4">
    <source>
        <dbReference type="ARBA" id="ARBA00020720"/>
    </source>
</evidence>
<dbReference type="InterPro" id="IPR025286">
    <property type="entry name" value="MOFRL_assoc_dom"/>
</dbReference>
<dbReference type="InterPro" id="IPR039760">
    <property type="entry name" value="MOFRL_protein"/>
</dbReference>
<evidence type="ECO:0000313" key="12">
    <source>
        <dbReference type="Proteomes" id="UP000475037"/>
    </source>
</evidence>
<dbReference type="InterPro" id="IPR037035">
    <property type="entry name" value="GK-like_C_sf"/>
</dbReference>
<evidence type="ECO:0000259" key="10">
    <source>
        <dbReference type="Pfam" id="PF13660"/>
    </source>
</evidence>
<keyword evidence="5" id="KW-0808">Transferase</keyword>
<feature type="non-terminal residue" evidence="11">
    <location>
        <position position="523"/>
    </location>
</feature>
<name>A0A6G1AZ31_CROCR</name>
<feature type="non-terminal residue" evidence="11">
    <location>
        <position position="1"/>
    </location>
</feature>
<dbReference type="GO" id="GO:0008887">
    <property type="term" value="F:glycerate kinase activity"/>
    <property type="evidence" value="ECO:0007669"/>
    <property type="project" value="UniProtKB-EC"/>
</dbReference>
<comment type="similarity">
    <text evidence="2">Belongs to the glycerate kinase type-2 family.</text>
</comment>
<organism evidence="11 12">
    <name type="scientific">Crocuta crocuta</name>
    <name type="common">Spotted hyena</name>
    <dbReference type="NCBI Taxonomy" id="9678"/>
    <lineage>
        <taxon>Eukaryota</taxon>
        <taxon>Metazoa</taxon>
        <taxon>Chordata</taxon>
        <taxon>Craniata</taxon>
        <taxon>Vertebrata</taxon>
        <taxon>Euteleostomi</taxon>
        <taxon>Mammalia</taxon>
        <taxon>Eutheria</taxon>
        <taxon>Laurasiatheria</taxon>
        <taxon>Carnivora</taxon>
        <taxon>Feliformia</taxon>
        <taxon>Hyaenidae</taxon>
        <taxon>Crocuta</taxon>
    </lineage>
</organism>
<dbReference type="OrthoDB" id="44918at2759"/>
<evidence type="ECO:0000313" key="11">
    <source>
        <dbReference type="EMBL" id="KAF0880890.1"/>
    </source>
</evidence>
<comment type="caution">
    <text evidence="11">The sequence shown here is derived from an EMBL/GenBank/DDBJ whole genome shotgun (WGS) entry which is preliminary data.</text>
</comment>
<dbReference type="InterPro" id="IPR007835">
    <property type="entry name" value="MOFRL"/>
</dbReference>
<evidence type="ECO:0000259" key="9">
    <source>
        <dbReference type="Pfam" id="PF05161"/>
    </source>
</evidence>
<dbReference type="GO" id="GO:0005737">
    <property type="term" value="C:cytoplasm"/>
    <property type="evidence" value="ECO:0007669"/>
    <property type="project" value="TreeGrafter"/>
</dbReference>
<sequence>MAAVLQVLPRLARAPLRPLLSGGAVVRLASGMALAEQAQQLFESAVGAVLPGPMLHRALSLDPGGGQMKVRDRSFQLRQNLYLVGFGKAVLGMAAAAEELLRQHLVQGVISVPKGIRAAMEHAGKQEMLLKPHSRVQVFEGAEDNLPDRDALRAALAIRQLAESLTADDLLLVLISGGGSALLPAPIPPVTLEEKQTLTKLLAARGANIQELNTIRKALSQLKGGGLAQAAYPAQVVSLILSDVVGDPVEVIASGPTVASVHNVQDCLHILNRYGLRAALPRSVKTVLARADSDPHGPHTCGHVLNVIIGSNALALAEAQRQAEVLGYRAAVLSAAIQGDVKSIARFYGLLAQVAGAHLTPAGAGASAEEDEQLWELAAELQLPDLQLKEALEAVVGAGGPVCLLAGGEPTVQLQGSGKGGRNQELALRVGVELGQRPLGPVDVLFLSGGTDGQDGPTEAAGAWVMPELASQAAAEGLDVATFLSHNDSHTFFRCFHGGAHLLHTGLTGTNVMDVHLLFLRPW</sequence>
<keyword evidence="6" id="KW-0547">Nucleotide-binding</keyword>
<evidence type="ECO:0000256" key="2">
    <source>
        <dbReference type="ARBA" id="ARBA00005393"/>
    </source>
</evidence>
<keyword evidence="12" id="KW-1185">Reference proteome</keyword>
<dbReference type="EMBL" id="VOAJ01003094">
    <property type="protein sequence ID" value="KAF0880890.1"/>
    <property type="molecule type" value="Genomic_DNA"/>
</dbReference>
<accession>A0A6G1AZ31</accession>
<evidence type="ECO:0000256" key="6">
    <source>
        <dbReference type="ARBA" id="ARBA00022741"/>
    </source>
</evidence>
<comment type="catalytic activity">
    <reaction evidence="1">
        <text>(R)-glycerate + ATP = (2R)-3-phosphoglycerate + ADP + H(+)</text>
        <dbReference type="Rhea" id="RHEA:23516"/>
        <dbReference type="ChEBI" id="CHEBI:15378"/>
        <dbReference type="ChEBI" id="CHEBI:16659"/>
        <dbReference type="ChEBI" id="CHEBI:30616"/>
        <dbReference type="ChEBI" id="CHEBI:58272"/>
        <dbReference type="ChEBI" id="CHEBI:456216"/>
        <dbReference type="EC" id="2.7.1.31"/>
    </reaction>
</comment>
<dbReference type="Pfam" id="PF05161">
    <property type="entry name" value="MOFRL"/>
    <property type="match status" value="1"/>
</dbReference>
<dbReference type="Pfam" id="PF13660">
    <property type="entry name" value="DUF4147"/>
    <property type="match status" value="1"/>
</dbReference>
<dbReference type="Proteomes" id="UP000475037">
    <property type="component" value="Unassembled WGS sequence"/>
</dbReference>
<evidence type="ECO:0000256" key="5">
    <source>
        <dbReference type="ARBA" id="ARBA00022679"/>
    </source>
</evidence>
<proteinExistence type="inferred from homology"/>
<feature type="domain" description="MOFRL-associated" evidence="10">
    <location>
        <begin position="38"/>
        <end position="288"/>
    </location>
</feature>
<evidence type="ECO:0000256" key="8">
    <source>
        <dbReference type="ARBA" id="ARBA00022840"/>
    </source>
</evidence>
<protein>
    <recommendedName>
        <fullName evidence="4">Glycerate kinase</fullName>
        <ecNumber evidence="3">2.7.1.31</ecNumber>
    </recommendedName>
</protein>
<dbReference type="SUPFAM" id="SSF82544">
    <property type="entry name" value="GckA/TtuD-like"/>
    <property type="match status" value="1"/>
</dbReference>
<evidence type="ECO:0000256" key="1">
    <source>
        <dbReference type="ARBA" id="ARBA00000694"/>
    </source>
</evidence>
<dbReference type="EC" id="2.7.1.31" evidence="3"/>